<dbReference type="AlphaFoldDB" id="A0A0C3JCD0"/>
<keyword evidence="3" id="KW-1185">Reference proteome</keyword>
<feature type="transmembrane region" description="Helical" evidence="1">
    <location>
        <begin position="183"/>
        <end position="206"/>
    </location>
</feature>
<dbReference type="HOGENOM" id="CLU_099526_0_1_1"/>
<feature type="transmembrane region" description="Helical" evidence="1">
    <location>
        <begin position="144"/>
        <end position="171"/>
    </location>
</feature>
<reference evidence="2 3" key="1">
    <citation type="submission" date="2014-04" db="EMBL/GenBank/DDBJ databases">
        <authorList>
            <consortium name="DOE Joint Genome Institute"/>
            <person name="Kuo A."/>
            <person name="Kohler A."/>
            <person name="Costa M.D."/>
            <person name="Nagy L.G."/>
            <person name="Floudas D."/>
            <person name="Copeland A."/>
            <person name="Barry K.W."/>
            <person name="Cichocki N."/>
            <person name="Veneault-Fourrey C."/>
            <person name="LaButti K."/>
            <person name="Lindquist E.A."/>
            <person name="Lipzen A."/>
            <person name="Lundell T."/>
            <person name="Morin E."/>
            <person name="Murat C."/>
            <person name="Sun H."/>
            <person name="Tunlid A."/>
            <person name="Henrissat B."/>
            <person name="Grigoriev I.V."/>
            <person name="Hibbett D.S."/>
            <person name="Martin F."/>
            <person name="Nordberg H.P."/>
            <person name="Cantor M.N."/>
            <person name="Hua S.X."/>
        </authorList>
    </citation>
    <scope>NUCLEOTIDE SEQUENCE [LARGE SCALE GENOMIC DNA]</scope>
    <source>
        <strain evidence="2 3">Marx 270</strain>
    </source>
</reference>
<feature type="transmembrane region" description="Helical" evidence="1">
    <location>
        <begin position="100"/>
        <end position="123"/>
    </location>
</feature>
<dbReference type="Proteomes" id="UP000054217">
    <property type="component" value="Unassembled WGS sequence"/>
</dbReference>
<name>A0A0C3JCD0_PISTI</name>
<evidence type="ECO:0000256" key="1">
    <source>
        <dbReference type="SAM" id="Phobius"/>
    </source>
</evidence>
<proteinExistence type="predicted"/>
<sequence>MCCNRVFALEEWLTSRHSRQLLRNKLHVPAEVAFPILIGVPSLDHLVLISHDEEKFSKVIERLTARMANITVVATLAVSATVGFLTTTPPTPYAAWDKEFPYIFIAGACGSAILSAASGLGLIMYLGVVTPESVQGLKNGGIEFWVTLVLMMVPTLFLFITAGAGFLAWLGAVWCGNKLWMKLLVTALTLVCSALIVMLFLIIPILY</sequence>
<protein>
    <submittedName>
        <fullName evidence="2">Uncharacterized protein</fullName>
    </submittedName>
</protein>
<keyword evidence="1" id="KW-0812">Transmembrane</keyword>
<evidence type="ECO:0000313" key="3">
    <source>
        <dbReference type="Proteomes" id="UP000054217"/>
    </source>
</evidence>
<keyword evidence="1" id="KW-1133">Transmembrane helix</keyword>
<accession>A0A0C3JCD0</accession>
<dbReference type="EMBL" id="KN832070">
    <property type="protein sequence ID" value="KIN95316.1"/>
    <property type="molecule type" value="Genomic_DNA"/>
</dbReference>
<dbReference type="OrthoDB" id="2661604at2759"/>
<reference evidence="3" key="2">
    <citation type="submission" date="2015-01" db="EMBL/GenBank/DDBJ databases">
        <title>Evolutionary Origins and Diversification of the Mycorrhizal Mutualists.</title>
        <authorList>
            <consortium name="DOE Joint Genome Institute"/>
            <consortium name="Mycorrhizal Genomics Consortium"/>
            <person name="Kohler A."/>
            <person name="Kuo A."/>
            <person name="Nagy L.G."/>
            <person name="Floudas D."/>
            <person name="Copeland A."/>
            <person name="Barry K.W."/>
            <person name="Cichocki N."/>
            <person name="Veneault-Fourrey C."/>
            <person name="LaButti K."/>
            <person name="Lindquist E.A."/>
            <person name="Lipzen A."/>
            <person name="Lundell T."/>
            <person name="Morin E."/>
            <person name="Murat C."/>
            <person name="Riley R."/>
            <person name="Ohm R."/>
            <person name="Sun H."/>
            <person name="Tunlid A."/>
            <person name="Henrissat B."/>
            <person name="Grigoriev I.V."/>
            <person name="Hibbett D.S."/>
            <person name="Martin F."/>
        </authorList>
    </citation>
    <scope>NUCLEOTIDE SEQUENCE [LARGE SCALE GENOMIC DNA]</scope>
    <source>
        <strain evidence="3">Marx 270</strain>
    </source>
</reference>
<keyword evidence="1" id="KW-0472">Membrane</keyword>
<dbReference type="InParanoid" id="A0A0C3JCD0"/>
<organism evidence="2 3">
    <name type="scientific">Pisolithus tinctorius Marx 270</name>
    <dbReference type="NCBI Taxonomy" id="870435"/>
    <lineage>
        <taxon>Eukaryota</taxon>
        <taxon>Fungi</taxon>
        <taxon>Dikarya</taxon>
        <taxon>Basidiomycota</taxon>
        <taxon>Agaricomycotina</taxon>
        <taxon>Agaricomycetes</taxon>
        <taxon>Agaricomycetidae</taxon>
        <taxon>Boletales</taxon>
        <taxon>Sclerodermatineae</taxon>
        <taxon>Pisolithaceae</taxon>
        <taxon>Pisolithus</taxon>
    </lineage>
</organism>
<feature type="transmembrane region" description="Helical" evidence="1">
    <location>
        <begin position="70"/>
        <end position="88"/>
    </location>
</feature>
<evidence type="ECO:0000313" key="2">
    <source>
        <dbReference type="EMBL" id="KIN95316.1"/>
    </source>
</evidence>
<gene>
    <name evidence="2" type="ORF">M404DRAFT_319809</name>
</gene>